<name>A0A951UUT1_9CYAN</name>
<accession>A0A951UUT1</accession>
<gene>
    <name evidence="1" type="ORF">KME60_26880</name>
</gene>
<protein>
    <submittedName>
        <fullName evidence="1">Uncharacterized protein</fullName>
    </submittedName>
</protein>
<reference evidence="1" key="2">
    <citation type="journal article" date="2022" name="Microbiol. Resour. Announc.">
        <title>Metagenome Sequencing to Explore Phylogenomics of Terrestrial Cyanobacteria.</title>
        <authorList>
            <person name="Ward R.D."/>
            <person name="Stajich J.E."/>
            <person name="Johansen J.R."/>
            <person name="Huntemann M."/>
            <person name="Clum A."/>
            <person name="Foster B."/>
            <person name="Foster B."/>
            <person name="Roux S."/>
            <person name="Palaniappan K."/>
            <person name="Varghese N."/>
            <person name="Mukherjee S."/>
            <person name="Reddy T.B.K."/>
            <person name="Daum C."/>
            <person name="Copeland A."/>
            <person name="Chen I.A."/>
            <person name="Ivanova N.N."/>
            <person name="Kyrpides N.C."/>
            <person name="Shapiro N."/>
            <person name="Eloe-Fadrosh E.A."/>
            <person name="Pietrasiak N."/>
        </authorList>
    </citation>
    <scope>NUCLEOTIDE SEQUENCE</scope>
    <source>
        <strain evidence="1">GSE-NOS-MK-12-04C</strain>
    </source>
</reference>
<sequence>MTKFLLEQNNIGKINYIKCSDRQKSCLNEKCVVYRRNQLINQIIRKRLGLS</sequence>
<comment type="caution">
    <text evidence="1">The sequence shown here is derived from an EMBL/GenBank/DDBJ whole genome shotgun (WGS) entry which is preliminary data.</text>
</comment>
<proteinExistence type="predicted"/>
<evidence type="ECO:0000313" key="1">
    <source>
        <dbReference type="EMBL" id="MBW4670948.1"/>
    </source>
</evidence>
<dbReference type="AlphaFoldDB" id="A0A951UUT1"/>
<evidence type="ECO:0000313" key="2">
    <source>
        <dbReference type="Proteomes" id="UP000729701"/>
    </source>
</evidence>
<reference evidence="1" key="1">
    <citation type="submission" date="2021-05" db="EMBL/GenBank/DDBJ databases">
        <authorList>
            <person name="Pietrasiak N."/>
            <person name="Ward R."/>
            <person name="Stajich J.E."/>
            <person name="Kurbessoian T."/>
        </authorList>
    </citation>
    <scope>NUCLEOTIDE SEQUENCE</scope>
    <source>
        <strain evidence="1">GSE-NOS-MK-12-04C</strain>
    </source>
</reference>
<organism evidence="1 2">
    <name type="scientific">Cyanomargarita calcarea GSE-NOS-MK-12-04C</name>
    <dbReference type="NCBI Taxonomy" id="2839659"/>
    <lineage>
        <taxon>Bacteria</taxon>
        <taxon>Bacillati</taxon>
        <taxon>Cyanobacteriota</taxon>
        <taxon>Cyanophyceae</taxon>
        <taxon>Nostocales</taxon>
        <taxon>Cyanomargaritaceae</taxon>
        <taxon>Cyanomargarita</taxon>
    </lineage>
</organism>
<dbReference type="Proteomes" id="UP000729701">
    <property type="component" value="Unassembled WGS sequence"/>
</dbReference>
<dbReference type="EMBL" id="JAHHGZ010000037">
    <property type="protein sequence ID" value="MBW4670948.1"/>
    <property type="molecule type" value="Genomic_DNA"/>
</dbReference>